<dbReference type="InterPro" id="IPR011989">
    <property type="entry name" value="ARM-like"/>
</dbReference>
<reference evidence="7 8" key="1">
    <citation type="journal article" date="2021" name="Environ. Microbiol.">
        <title>Gene family expansions and transcriptome signatures uncover fungal adaptations to wood decay.</title>
        <authorList>
            <person name="Hage H."/>
            <person name="Miyauchi S."/>
            <person name="Viragh M."/>
            <person name="Drula E."/>
            <person name="Min B."/>
            <person name="Chaduli D."/>
            <person name="Navarro D."/>
            <person name="Favel A."/>
            <person name="Norest M."/>
            <person name="Lesage-Meessen L."/>
            <person name="Balint B."/>
            <person name="Merenyi Z."/>
            <person name="de Eugenio L."/>
            <person name="Morin E."/>
            <person name="Martinez A.T."/>
            <person name="Baldrian P."/>
            <person name="Stursova M."/>
            <person name="Martinez M.J."/>
            <person name="Novotny C."/>
            <person name="Magnuson J.K."/>
            <person name="Spatafora J.W."/>
            <person name="Maurice S."/>
            <person name="Pangilinan J."/>
            <person name="Andreopoulos W."/>
            <person name="LaButti K."/>
            <person name="Hundley H."/>
            <person name="Na H."/>
            <person name="Kuo A."/>
            <person name="Barry K."/>
            <person name="Lipzen A."/>
            <person name="Henrissat B."/>
            <person name="Riley R."/>
            <person name="Ahrendt S."/>
            <person name="Nagy L.G."/>
            <person name="Grigoriev I.V."/>
            <person name="Martin F."/>
            <person name="Rosso M.N."/>
        </authorList>
    </citation>
    <scope>NUCLEOTIDE SEQUENCE [LARGE SCALE GENOMIC DNA]</scope>
    <source>
        <strain evidence="7 8">CIRM-BRFM 1785</strain>
    </source>
</reference>
<name>A0ABQ8JYY9_9APHY</name>
<dbReference type="InterPro" id="IPR001494">
    <property type="entry name" value="Importin-beta_N"/>
</dbReference>
<dbReference type="PANTHER" id="PTHR10997">
    <property type="entry name" value="IMPORTIN-7, 8, 11"/>
    <property type="match status" value="1"/>
</dbReference>
<comment type="subcellular location">
    <subcellularLocation>
        <location evidence="1">Nucleus</location>
    </subcellularLocation>
</comment>
<evidence type="ECO:0000256" key="3">
    <source>
        <dbReference type="ARBA" id="ARBA00022927"/>
    </source>
</evidence>
<evidence type="ECO:0000256" key="4">
    <source>
        <dbReference type="ARBA" id="ARBA00023242"/>
    </source>
</evidence>
<evidence type="ECO:0000256" key="1">
    <source>
        <dbReference type="ARBA" id="ARBA00004123"/>
    </source>
</evidence>
<dbReference type="Gene3D" id="1.25.10.10">
    <property type="entry name" value="Leucine-rich Repeat Variant"/>
    <property type="match status" value="1"/>
</dbReference>
<evidence type="ECO:0000259" key="6">
    <source>
        <dbReference type="PROSITE" id="PS50166"/>
    </source>
</evidence>
<dbReference type="Pfam" id="PF25018">
    <property type="entry name" value="HEAT_IPO9_c"/>
    <property type="match status" value="1"/>
</dbReference>
<dbReference type="GeneID" id="71999092"/>
<dbReference type="PANTHER" id="PTHR10997:SF9">
    <property type="entry name" value="IMPORTIN-9"/>
    <property type="match status" value="1"/>
</dbReference>
<dbReference type="PROSITE" id="PS50166">
    <property type="entry name" value="IMPORTIN_B_NT"/>
    <property type="match status" value="1"/>
</dbReference>
<dbReference type="Proteomes" id="UP000814176">
    <property type="component" value="Unassembled WGS sequence"/>
</dbReference>
<dbReference type="RefSeq" id="XP_047772968.1">
    <property type="nucleotide sequence ID" value="XM_047918360.1"/>
</dbReference>
<gene>
    <name evidence="7" type="ORF">C8Q71DRAFT_406965</name>
</gene>
<dbReference type="Pfam" id="PF03810">
    <property type="entry name" value="IBN_N"/>
    <property type="match status" value="1"/>
</dbReference>
<protein>
    <submittedName>
        <fullName evidence="7">ARM repeat-containing protein</fullName>
    </submittedName>
</protein>
<organism evidence="7 8">
    <name type="scientific">Rhodofomes roseus</name>
    <dbReference type="NCBI Taxonomy" id="34475"/>
    <lineage>
        <taxon>Eukaryota</taxon>
        <taxon>Fungi</taxon>
        <taxon>Dikarya</taxon>
        <taxon>Basidiomycota</taxon>
        <taxon>Agaricomycotina</taxon>
        <taxon>Agaricomycetes</taxon>
        <taxon>Polyporales</taxon>
        <taxon>Rhodofomes</taxon>
    </lineage>
</organism>
<feature type="region of interest" description="Disordered" evidence="5">
    <location>
        <begin position="938"/>
        <end position="969"/>
    </location>
</feature>
<evidence type="ECO:0000256" key="2">
    <source>
        <dbReference type="ARBA" id="ARBA00022448"/>
    </source>
</evidence>
<proteinExistence type="predicted"/>
<feature type="compositionally biased region" description="Acidic residues" evidence="5">
    <location>
        <begin position="948"/>
        <end position="964"/>
    </location>
</feature>
<accession>A0ABQ8JYY9</accession>
<evidence type="ECO:0000256" key="5">
    <source>
        <dbReference type="SAM" id="MobiDB-lite"/>
    </source>
</evidence>
<keyword evidence="4" id="KW-0539">Nucleus</keyword>
<keyword evidence="8" id="KW-1185">Reference proteome</keyword>
<feature type="domain" description="Importin N-terminal" evidence="6">
    <location>
        <begin position="26"/>
        <end position="103"/>
    </location>
</feature>
<dbReference type="SUPFAM" id="SSF48371">
    <property type="entry name" value="ARM repeat"/>
    <property type="match status" value="1"/>
</dbReference>
<evidence type="ECO:0000313" key="7">
    <source>
        <dbReference type="EMBL" id="KAH9829494.1"/>
    </source>
</evidence>
<keyword evidence="3" id="KW-0653">Protein transport</keyword>
<dbReference type="InterPro" id="IPR056840">
    <property type="entry name" value="HEAT_IPO9_central"/>
</dbReference>
<dbReference type="InterPro" id="IPR016024">
    <property type="entry name" value="ARM-type_fold"/>
</dbReference>
<sequence>MAATLEHLTQCLTQTLSTDTTTRIKAELTLGDMLAAPEAGVVLAQLVASQGADVGLRQSASVVLRKFVNERWSPGLPKWRGLTAVPVELKAQIRQAVFQTLSDPQSKIRSLSAQIVTTIANTDWPDEWPDLLDALIALLSSNSPQSVHGAMQVMAEFIKADLTEDQILPVLRQLLPILLNILGAPEQHSVLTRARAVGVFRTCVETLFMVKQEHPQAVKEAAQSILPAWLDAFKFLLNIDPRQDVEGTPNWDGVALRIQIFKALDMIQVPFHRLLIPALPDFLSAALTHLTTLYPAYLHHYVLAQATVPPPSETTDSESTALPQLFCAVCDFIAGAARHARGREFWTDDNMGKLVLALTQWVQITKDDEEEWINNANAFVAQEAEEAMSFSARIAGIDLLGAIIDGFQSPAMNTMQSIVQQITAQSDVEKASGNPSWWRPLEAMLAAVGGQSESVLEWIDDEAASGRQAQIQIAPLLQNVIPNLLSLSDCPFLQGRAFVFASQYTKVLPVEMAGQYLQATVQVLEASEANVPIKISAVKAVLNFCKDIDDGLLEPVAPRIAKAVGPFLSVTSEDTLSLVLEALLTIVEIRECAWMTQDLASSLVTAVLDIWMKNNKDPIFISLLTDILASLAGSKAPGVYETVVKQALPILTNAIMSSTEREPWITGAAIDLSSSLAQGAPEGGLGEGFVSILAPSLFLALRSVEDRDVIQNGIACLTTIVRKDFAQLQAWTDPTSGRLGLDCVLESIAKQLKSQDESGGLVVGDLIIHLLRRARENVLPVLPELLNAMIGRMTTAKTATFIQSLVIPFAFLIHNQRDTVLDLLESANVDGRSGLDILLQTWCENEETFQGFWAQRISTLALCSLFASGRPSLQNVVVKGDLIIKPETRNVRSGADDPGVVIMTRSKTKAVPTEFTRVPFPVKALKLLLRELQSGGEAASRRMNASDVDSDDGDDEWQGDDEVAAPEGSSRANELAFLSDLLSGPGGLPFDNDDLLEATDDEDLKNDPVSQMDMKAHLLSFFKDCAAHNTNNFSAAVDQLLADEIVVVQQVVSS</sequence>
<dbReference type="SMART" id="SM00913">
    <property type="entry name" value="IBN_N"/>
    <property type="match status" value="1"/>
</dbReference>
<dbReference type="EMBL" id="JADCUA010000038">
    <property type="protein sequence ID" value="KAH9829494.1"/>
    <property type="molecule type" value="Genomic_DNA"/>
</dbReference>
<keyword evidence="2" id="KW-0813">Transport</keyword>
<evidence type="ECO:0000313" key="8">
    <source>
        <dbReference type="Proteomes" id="UP000814176"/>
    </source>
</evidence>
<comment type="caution">
    <text evidence="7">The sequence shown here is derived from an EMBL/GenBank/DDBJ whole genome shotgun (WGS) entry which is preliminary data.</text>
</comment>